<keyword evidence="3" id="KW-1185">Reference proteome</keyword>
<name>A0A2V1DAW7_9PLEO</name>
<dbReference type="PANTHER" id="PTHR35395">
    <property type="entry name" value="DUF6536 DOMAIN-CONTAINING PROTEIN"/>
    <property type="match status" value="1"/>
</dbReference>
<reference evidence="2 3" key="1">
    <citation type="journal article" date="2018" name="Sci. Rep.">
        <title>Comparative genomics provides insights into the lifestyle and reveals functional heterogeneity of dark septate endophytic fungi.</title>
        <authorList>
            <person name="Knapp D.G."/>
            <person name="Nemeth J.B."/>
            <person name="Barry K."/>
            <person name="Hainaut M."/>
            <person name="Henrissat B."/>
            <person name="Johnson J."/>
            <person name="Kuo A."/>
            <person name="Lim J.H.P."/>
            <person name="Lipzen A."/>
            <person name="Nolan M."/>
            <person name="Ohm R.A."/>
            <person name="Tamas L."/>
            <person name="Grigoriev I.V."/>
            <person name="Spatafora J.W."/>
            <person name="Nagy L.G."/>
            <person name="Kovacs G.M."/>
        </authorList>
    </citation>
    <scope>NUCLEOTIDE SEQUENCE [LARGE SCALE GENOMIC DNA]</scope>
    <source>
        <strain evidence="2 3">DSE2036</strain>
    </source>
</reference>
<keyword evidence="1" id="KW-0812">Transmembrane</keyword>
<protein>
    <submittedName>
        <fullName evidence="2">Uncharacterized protein</fullName>
    </submittedName>
</protein>
<accession>A0A2V1DAW7</accession>
<dbReference type="Proteomes" id="UP000244855">
    <property type="component" value="Unassembled WGS sequence"/>
</dbReference>
<dbReference type="EMBL" id="KZ805524">
    <property type="protein sequence ID" value="PVH94683.1"/>
    <property type="molecule type" value="Genomic_DNA"/>
</dbReference>
<proteinExistence type="predicted"/>
<feature type="transmembrane region" description="Helical" evidence="1">
    <location>
        <begin position="113"/>
        <end position="134"/>
    </location>
</feature>
<keyword evidence="1" id="KW-1133">Transmembrane helix</keyword>
<evidence type="ECO:0000313" key="3">
    <source>
        <dbReference type="Proteomes" id="UP000244855"/>
    </source>
</evidence>
<dbReference type="OrthoDB" id="5429634at2759"/>
<keyword evidence="1" id="KW-0472">Membrane</keyword>
<evidence type="ECO:0000313" key="2">
    <source>
        <dbReference type="EMBL" id="PVH94683.1"/>
    </source>
</evidence>
<evidence type="ECO:0000256" key="1">
    <source>
        <dbReference type="SAM" id="Phobius"/>
    </source>
</evidence>
<feature type="transmembrane region" description="Helical" evidence="1">
    <location>
        <begin position="193"/>
        <end position="215"/>
    </location>
</feature>
<feature type="transmembrane region" description="Helical" evidence="1">
    <location>
        <begin position="307"/>
        <end position="327"/>
    </location>
</feature>
<organism evidence="2 3">
    <name type="scientific">Periconia macrospinosa</name>
    <dbReference type="NCBI Taxonomy" id="97972"/>
    <lineage>
        <taxon>Eukaryota</taxon>
        <taxon>Fungi</taxon>
        <taxon>Dikarya</taxon>
        <taxon>Ascomycota</taxon>
        <taxon>Pezizomycotina</taxon>
        <taxon>Dothideomycetes</taxon>
        <taxon>Pleosporomycetidae</taxon>
        <taxon>Pleosporales</taxon>
        <taxon>Massarineae</taxon>
        <taxon>Periconiaceae</taxon>
        <taxon>Periconia</taxon>
    </lineage>
</organism>
<dbReference type="AlphaFoldDB" id="A0A2V1DAW7"/>
<sequence>MVTVNLFGRGRIKRQLLTFGDVIVAAASHCELRVQGECMVNAKESYRRYCTHTCHKHCKSQEESRTGEEVGHCQKCKKWNSTNRFTNESQPTIATKSKRGLISNLGNTAPTQIMIMTFCSICMIGASTAILAFVRMSSQSQEVTCKNYPKYDSTGLCKLSRTQRFEKISGGWGGFNQSLPLAALPLDDLHSEVLSFLISNGAQVVYSFLYLLLIYNITLVSQEHDWSMLEHKPSRLRCTTVTGESFKQSYLLQLPKKILFPIMAFSVLTHWMLGEALQTQGIIWRDNDRSTGRHVEHSMYRITCAAYPLWISTSLILLMTGGCWWAFRYRREGVIPQMYGSMRVLCAATTQLDDFPVTGIQWGDLGLGKRFRHAGLSSGDVQRIIPNELYAGVGDDDEDVLGSFHEE</sequence>
<gene>
    <name evidence="2" type="ORF">DM02DRAFT_692550</name>
</gene>
<dbReference type="PANTHER" id="PTHR35395:SF1">
    <property type="entry name" value="DUF6536 DOMAIN-CONTAINING PROTEIN"/>
    <property type="match status" value="1"/>
</dbReference>